<dbReference type="Proteomes" id="UP000317839">
    <property type="component" value="Unassembled WGS sequence"/>
</dbReference>
<feature type="domain" description="HD" evidence="3">
    <location>
        <begin position="19"/>
        <end position="180"/>
    </location>
</feature>
<dbReference type="Gene3D" id="1.10.3210.10">
    <property type="entry name" value="Hypothetical protein af1432"/>
    <property type="match status" value="1"/>
</dbReference>
<dbReference type="RefSeq" id="WP_142943140.1">
    <property type="nucleotide sequence ID" value="NZ_VIKR01000004.1"/>
</dbReference>
<dbReference type="EMBL" id="VIKR01000004">
    <property type="protein sequence ID" value="TQV73002.1"/>
    <property type="molecule type" value="Genomic_DNA"/>
</dbReference>
<sequence>MPENISGNLERAIQFIIEIEQLKDVHRKTRPVGLERYENSAEHSWHVCISALMLKDFADEPVDICRVIKMLLIHDLGEIDAGDTIIYQSETEENKLAERAGVARLLAFLSDQQAKDYLALWDEFEAGQTIDAQYAKAIDRVPPLLHNLHGNHHSWVENKVTESQVIAINSRIGKASKPIWQRLQQQISQAFRTDPQLQK</sequence>
<evidence type="ECO:0000259" key="3">
    <source>
        <dbReference type="Pfam" id="PF13023"/>
    </source>
</evidence>
<organism evidence="4 5">
    <name type="scientific">Aliikangiella marina</name>
    <dbReference type="NCBI Taxonomy" id="1712262"/>
    <lineage>
        <taxon>Bacteria</taxon>
        <taxon>Pseudomonadati</taxon>
        <taxon>Pseudomonadota</taxon>
        <taxon>Gammaproteobacteria</taxon>
        <taxon>Oceanospirillales</taxon>
        <taxon>Pleioneaceae</taxon>
        <taxon>Aliikangiella</taxon>
    </lineage>
</organism>
<proteinExistence type="predicted"/>
<dbReference type="AlphaFoldDB" id="A0A545T753"/>
<dbReference type="PANTHER" id="PTHR11845">
    <property type="entry name" value="5'-DEOXYNUCLEOTIDASE HDDC2"/>
    <property type="match status" value="1"/>
</dbReference>
<dbReference type="PANTHER" id="PTHR11845:SF13">
    <property type="entry name" value="5'-DEOXYNUCLEOTIDASE HDDC2"/>
    <property type="match status" value="1"/>
</dbReference>
<evidence type="ECO:0000256" key="2">
    <source>
        <dbReference type="ARBA" id="ARBA00022801"/>
    </source>
</evidence>
<protein>
    <submittedName>
        <fullName evidence="4">HD domain-containing protein</fullName>
    </submittedName>
</protein>
<accession>A0A545T753</accession>
<dbReference type="InterPro" id="IPR006674">
    <property type="entry name" value="HD_domain"/>
</dbReference>
<dbReference type="SUPFAM" id="SSF109604">
    <property type="entry name" value="HD-domain/PDEase-like"/>
    <property type="match status" value="1"/>
</dbReference>
<keyword evidence="2" id="KW-0378">Hydrolase</keyword>
<dbReference type="GO" id="GO:0046872">
    <property type="term" value="F:metal ion binding"/>
    <property type="evidence" value="ECO:0007669"/>
    <property type="project" value="UniProtKB-KW"/>
</dbReference>
<dbReference type="GO" id="GO:0005737">
    <property type="term" value="C:cytoplasm"/>
    <property type="evidence" value="ECO:0007669"/>
    <property type="project" value="TreeGrafter"/>
</dbReference>
<keyword evidence="5" id="KW-1185">Reference proteome</keyword>
<reference evidence="4 5" key="1">
    <citation type="submission" date="2019-06" db="EMBL/GenBank/DDBJ databases">
        <title>Draft genome of Aliikangiella marina GYP-15.</title>
        <authorList>
            <person name="Wang G."/>
        </authorList>
    </citation>
    <scope>NUCLEOTIDE SEQUENCE [LARGE SCALE GENOMIC DNA]</scope>
    <source>
        <strain evidence="4 5">GYP-15</strain>
    </source>
</reference>
<gene>
    <name evidence="4" type="ORF">FLL45_16195</name>
</gene>
<evidence type="ECO:0000256" key="1">
    <source>
        <dbReference type="ARBA" id="ARBA00022723"/>
    </source>
</evidence>
<dbReference type="Pfam" id="PF13023">
    <property type="entry name" value="HD_3"/>
    <property type="match status" value="1"/>
</dbReference>
<dbReference type="GO" id="GO:0002953">
    <property type="term" value="F:5'-deoxynucleotidase activity"/>
    <property type="evidence" value="ECO:0007669"/>
    <property type="project" value="InterPro"/>
</dbReference>
<keyword evidence="1" id="KW-0479">Metal-binding</keyword>
<name>A0A545T753_9GAMM</name>
<evidence type="ECO:0000313" key="5">
    <source>
        <dbReference type="Proteomes" id="UP000317839"/>
    </source>
</evidence>
<dbReference type="InterPro" id="IPR039356">
    <property type="entry name" value="YfbR/HDDC2"/>
</dbReference>
<dbReference type="OrthoDB" id="9796032at2"/>
<comment type="caution">
    <text evidence="4">The sequence shown here is derived from an EMBL/GenBank/DDBJ whole genome shotgun (WGS) entry which is preliminary data.</text>
</comment>
<evidence type="ECO:0000313" key="4">
    <source>
        <dbReference type="EMBL" id="TQV73002.1"/>
    </source>
</evidence>